<dbReference type="EMBL" id="BMUL01000010">
    <property type="protein sequence ID" value="GHA92258.1"/>
    <property type="molecule type" value="Genomic_DNA"/>
</dbReference>
<name>A0A918T4K6_9ACTN</name>
<keyword evidence="4" id="KW-1185">Reference proteome</keyword>
<reference evidence="3" key="2">
    <citation type="submission" date="2020-09" db="EMBL/GenBank/DDBJ databases">
        <authorList>
            <person name="Sun Q."/>
            <person name="Ohkuma M."/>
        </authorList>
    </citation>
    <scope>NUCLEOTIDE SEQUENCE</scope>
    <source>
        <strain evidence="3">JCM 4518</strain>
    </source>
</reference>
<evidence type="ECO:0000313" key="4">
    <source>
        <dbReference type="Proteomes" id="UP000644020"/>
    </source>
</evidence>
<evidence type="ECO:0000256" key="1">
    <source>
        <dbReference type="SAM" id="MobiDB-lite"/>
    </source>
</evidence>
<proteinExistence type="predicted"/>
<organism evidence="3 4">
    <name type="scientific">Streptomyces termitum</name>
    <dbReference type="NCBI Taxonomy" id="67368"/>
    <lineage>
        <taxon>Bacteria</taxon>
        <taxon>Bacillati</taxon>
        <taxon>Actinomycetota</taxon>
        <taxon>Actinomycetes</taxon>
        <taxon>Kitasatosporales</taxon>
        <taxon>Streptomycetaceae</taxon>
        <taxon>Streptomyces</taxon>
    </lineage>
</organism>
<accession>A0A918T4K6</accession>
<evidence type="ECO:0000313" key="3">
    <source>
        <dbReference type="EMBL" id="GHA92258.1"/>
    </source>
</evidence>
<keyword evidence="2" id="KW-0812">Transmembrane</keyword>
<feature type="transmembrane region" description="Helical" evidence="2">
    <location>
        <begin position="40"/>
        <end position="61"/>
    </location>
</feature>
<comment type="caution">
    <text evidence="3">The sequence shown here is derived from an EMBL/GenBank/DDBJ whole genome shotgun (WGS) entry which is preliminary data.</text>
</comment>
<sequence>MSAAVLALGTGAVTVSGCVWYVPAVADLRAGADRPVSRRLAAAGCVAGWSAAAAVTALLLLGAPAGLVLGPAAAGASASVLLRVRAALRLRRERAEDARCWSALAAVPPPVRPVPQRVFVRRAAAGLLSAAGAALALLTWGPSAGAGGLFALAVPAVLAGAALAVAWAAAARGRTARDPVLTAGPGEVRPGGARARGQ</sequence>
<dbReference type="RefSeq" id="WP_189979278.1">
    <property type="nucleotide sequence ID" value="NZ_BMUL01000010.1"/>
</dbReference>
<feature type="transmembrane region" description="Helical" evidence="2">
    <location>
        <begin position="6"/>
        <end position="28"/>
    </location>
</feature>
<feature type="transmembrane region" description="Helical" evidence="2">
    <location>
        <begin position="67"/>
        <end position="84"/>
    </location>
</feature>
<reference evidence="3" key="1">
    <citation type="journal article" date="2014" name="Int. J. Syst. Evol. Microbiol.">
        <title>Complete genome sequence of Corynebacterium casei LMG S-19264T (=DSM 44701T), isolated from a smear-ripened cheese.</title>
        <authorList>
            <consortium name="US DOE Joint Genome Institute (JGI-PGF)"/>
            <person name="Walter F."/>
            <person name="Albersmeier A."/>
            <person name="Kalinowski J."/>
            <person name="Ruckert C."/>
        </authorList>
    </citation>
    <scope>NUCLEOTIDE SEQUENCE</scope>
    <source>
        <strain evidence="3">JCM 4518</strain>
    </source>
</reference>
<keyword evidence="2" id="KW-0472">Membrane</keyword>
<feature type="transmembrane region" description="Helical" evidence="2">
    <location>
        <begin position="146"/>
        <end position="169"/>
    </location>
</feature>
<feature type="transmembrane region" description="Helical" evidence="2">
    <location>
        <begin position="119"/>
        <end position="140"/>
    </location>
</feature>
<dbReference type="Proteomes" id="UP000644020">
    <property type="component" value="Unassembled WGS sequence"/>
</dbReference>
<dbReference type="AlphaFoldDB" id="A0A918T4K6"/>
<keyword evidence="2" id="KW-1133">Transmembrane helix</keyword>
<gene>
    <name evidence="3" type="ORF">GCM10010305_39960</name>
</gene>
<evidence type="ECO:0000256" key="2">
    <source>
        <dbReference type="SAM" id="Phobius"/>
    </source>
</evidence>
<protein>
    <submittedName>
        <fullName evidence="3">Uncharacterized protein</fullName>
    </submittedName>
</protein>
<feature type="region of interest" description="Disordered" evidence="1">
    <location>
        <begin position="179"/>
        <end position="198"/>
    </location>
</feature>